<dbReference type="Gene3D" id="3.90.550.10">
    <property type="entry name" value="Spore Coat Polysaccharide Biosynthesis Protein SpsA, Chain A"/>
    <property type="match status" value="1"/>
</dbReference>
<keyword evidence="2" id="KW-0328">Glycosyltransferase</keyword>
<protein>
    <recommendedName>
        <fullName evidence="6">Rhamnosyltransferase</fullName>
    </recommendedName>
</protein>
<evidence type="ECO:0000313" key="5">
    <source>
        <dbReference type="Proteomes" id="UP001334732"/>
    </source>
</evidence>
<evidence type="ECO:0008006" key="6">
    <source>
        <dbReference type="Google" id="ProtNLM"/>
    </source>
</evidence>
<dbReference type="RefSeq" id="WP_324778944.1">
    <property type="nucleotide sequence ID" value="NZ_CP141769.1"/>
</dbReference>
<keyword evidence="5" id="KW-1185">Reference proteome</keyword>
<dbReference type="SUPFAM" id="SSF53448">
    <property type="entry name" value="Nucleotide-diphospho-sugar transferases"/>
    <property type="match status" value="1"/>
</dbReference>
<dbReference type="EMBL" id="CP141769">
    <property type="protein sequence ID" value="WRS38413.1"/>
    <property type="molecule type" value="Genomic_DNA"/>
</dbReference>
<dbReference type="PANTHER" id="PTHR43179">
    <property type="entry name" value="RHAMNOSYLTRANSFERASE WBBL"/>
    <property type="match status" value="1"/>
</dbReference>
<dbReference type="Proteomes" id="UP001334732">
    <property type="component" value="Chromosome"/>
</dbReference>
<accession>A0ABZ1CGA4</accession>
<sequence>MRAAGNEVTLAPPADTGRLCAVVVSYFPDDGLPSRVARIAAQAGKVFLVDNATTGPAIGAIEAAAHQANVVLLRNANNRGVAGGLNAGLDAALREGFACAILFDQNSDPDPALASTLLALWRDLAASDRPALLGTNYIDRHRDRPALHCADGEQVAAQTAVIISGTLLSLEAYKAIGPFREEFFMDLVDTDFCHRARNLGYGVYASCEPLMQHAVGHATSRSILGHRIWVSNHPAWRRYLMVRNSLILQAEAGQSGAGWLLRTFAKQLRKSLHVLLYEKDGLAKVRAMWRGFRDGIRRDTRCKPWEPS</sequence>
<name>A0ABZ1CGA4_9PROT</name>
<comment type="similarity">
    <text evidence="1">Belongs to the glycosyltransferase 2 family.</text>
</comment>
<dbReference type="PANTHER" id="PTHR43179:SF12">
    <property type="entry name" value="GALACTOFURANOSYLTRANSFERASE GLFT2"/>
    <property type="match status" value="1"/>
</dbReference>
<reference evidence="4 5" key="1">
    <citation type="submission" date="2023-12" db="EMBL/GenBank/DDBJ databases">
        <title>Thiobacillus sedimentum sp. nov., a chemolithoautotrophic sulfur-oxidizing bacterium isolated from freshwater sediment.</title>
        <authorList>
            <person name="Luo J."/>
            <person name="Dai C."/>
        </authorList>
    </citation>
    <scope>NUCLEOTIDE SEQUENCE [LARGE SCALE GENOMIC DNA]</scope>
    <source>
        <strain evidence="4 5">SCUT-2</strain>
    </source>
</reference>
<evidence type="ECO:0000256" key="2">
    <source>
        <dbReference type="ARBA" id="ARBA00022676"/>
    </source>
</evidence>
<dbReference type="InterPro" id="IPR029044">
    <property type="entry name" value="Nucleotide-diphossugar_trans"/>
</dbReference>
<keyword evidence="3" id="KW-0808">Transferase</keyword>
<evidence type="ECO:0000313" key="4">
    <source>
        <dbReference type="EMBL" id="WRS38413.1"/>
    </source>
</evidence>
<gene>
    <name evidence="4" type="ORF">VA613_10400</name>
</gene>
<organism evidence="4 5">
    <name type="scientific">Thiobacillus sedimenti</name>
    <dbReference type="NCBI Taxonomy" id="3110231"/>
    <lineage>
        <taxon>Bacteria</taxon>
        <taxon>Pseudomonadati</taxon>
        <taxon>Pseudomonadota</taxon>
        <taxon>Betaproteobacteria</taxon>
        <taxon>Nitrosomonadales</taxon>
        <taxon>Thiobacillaceae</taxon>
        <taxon>Thiobacillus</taxon>
    </lineage>
</organism>
<evidence type="ECO:0000256" key="3">
    <source>
        <dbReference type="ARBA" id="ARBA00022679"/>
    </source>
</evidence>
<evidence type="ECO:0000256" key="1">
    <source>
        <dbReference type="ARBA" id="ARBA00006739"/>
    </source>
</evidence>
<proteinExistence type="inferred from homology"/>